<evidence type="ECO:0000256" key="14">
    <source>
        <dbReference type="ARBA" id="ARBA00047614"/>
    </source>
</evidence>
<evidence type="ECO:0000256" key="11">
    <source>
        <dbReference type="ARBA" id="ARBA00022960"/>
    </source>
</evidence>
<evidence type="ECO:0000256" key="10">
    <source>
        <dbReference type="ARBA" id="ARBA00022840"/>
    </source>
</evidence>
<feature type="active site" evidence="16">
    <location>
        <position position="28"/>
    </location>
</feature>
<keyword evidence="21" id="KW-1185">Reference proteome</keyword>
<feature type="binding site" evidence="17">
    <location>
        <position position="272"/>
    </location>
    <ligand>
        <name>Mg(2+)</name>
        <dbReference type="ChEBI" id="CHEBI:18420"/>
        <label>2</label>
    </ligand>
</feature>
<evidence type="ECO:0000313" key="20">
    <source>
        <dbReference type="EMBL" id="RRJ85517.1"/>
    </source>
</evidence>
<evidence type="ECO:0000256" key="15">
    <source>
        <dbReference type="HAMAP-Rule" id="MF_00047"/>
    </source>
</evidence>
<feature type="active site" evidence="16">
    <location>
        <position position="152"/>
    </location>
</feature>
<dbReference type="Pfam" id="PF07478">
    <property type="entry name" value="Dala_Dala_lig_C"/>
    <property type="match status" value="1"/>
</dbReference>
<dbReference type="InterPro" id="IPR000291">
    <property type="entry name" value="D-Ala_lig_Van_CS"/>
</dbReference>
<dbReference type="Pfam" id="PF01820">
    <property type="entry name" value="Dala_Dala_lig_N"/>
    <property type="match status" value="2"/>
</dbReference>
<organism evidence="20 21">
    <name type="scientific">Aestuariirhabdus litorea</name>
    <dbReference type="NCBI Taxonomy" id="2528527"/>
    <lineage>
        <taxon>Bacteria</taxon>
        <taxon>Pseudomonadati</taxon>
        <taxon>Pseudomonadota</taxon>
        <taxon>Gammaproteobacteria</taxon>
        <taxon>Oceanospirillales</taxon>
        <taxon>Aestuariirhabdaceae</taxon>
        <taxon>Aestuariirhabdus</taxon>
    </lineage>
</organism>
<evidence type="ECO:0000313" key="21">
    <source>
        <dbReference type="Proteomes" id="UP000280792"/>
    </source>
</evidence>
<evidence type="ECO:0000256" key="8">
    <source>
        <dbReference type="ARBA" id="ARBA00022598"/>
    </source>
</evidence>
<dbReference type="InterPro" id="IPR016185">
    <property type="entry name" value="PreATP-grasp_dom_sf"/>
</dbReference>
<dbReference type="Proteomes" id="UP000280792">
    <property type="component" value="Unassembled WGS sequence"/>
</dbReference>
<sequence>MDKVMTTLPIDPALLGRVAVLYGGQSAEREVSLKSGRAVYNALLEEGVDVELIDCGPDVLEQLGDRFDRVFIALHGRGGEDGTLQGVLDWANIPYTGSGVMASALAMDKYRSKLIWGALGLPTPPSQLIQGSDRATLEIGLPCILKPVHEGSSIGMTKVEDASDFDRAVAEAARYDNELLAEEWITGNEYTVAVLDGRALPPIKLETDNSFYDYEAKYISNETRYLCPCGLSGEKLDALGELAVQAFTSLGCSGWGRVDVMQDREGNFYLLEVNTAPGMTDHSLVPMAAKAEGMSFGKLVMAILATTL</sequence>
<evidence type="ECO:0000256" key="13">
    <source>
        <dbReference type="ARBA" id="ARBA00023316"/>
    </source>
</evidence>
<dbReference type="InterPro" id="IPR011095">
    <property type="entry name" value="Dala_Dala_lig_C"/>
</dbReference>
<reference evidence="20 21" key="2">
    <citation type="submission" date="2018-12" db="EMBL/GenBank/DDBJ databases">
        <title>Simiduia agarivorans gen. nov., sp. nov., a marine, agarolytic bacterium isolated from shallow coastal water from Keelung, Taiwan.</title>
        <authorList>
            <person name="Shieh W.Y."/>
        </authorList>
    </citation>
    <scope>NUCLEOTIDE SEQUENCE [LARGE SCALE GENOMIC DNA]</scope>
    <source>
        <strain evidence="20 21">GTF-13</strain>
    </source>
</reference>
<dbReference type="Gene3D" id="3.40.50.20">
    <property type="match status" value="1"/>
</dbReference>
<protein>
    <recommendedName>
        <fullName evidence="6 15">D-alanine--D-alanine ligase</fullName>
        <ecNumber evidence="6 15">6.3.2.4</ecNumber>
    </recommendedName>
    <alternativeName>
        <fullName evidence="15">D-Ala-D-Ala ligase</fullName>
    </alternativeName>
    <alternativeName>
        <fullName evidence="15">D-alanylalanine synthetase</fullName>
    </alternativeName>
</protein>
<dbReference type="PANTHER" id="PTHR23132">
    <property type="entry name" value="D-ALANINE--D-ALANINE LIGASE"/>
    <property type="match status" value="1"/>
</dbReference>
<proteinExistence type="inferred from homology"/>
<dbReference type="SUPFAM" id="SSF56059">
    <property type="entry name" value="Glutathione synthetase ATP-binding domain-like"/>
    <property type="match status" value="1"/>
</dbReference>
<evidence type="ECO:0000256" key="3">
    <source>
        <dbReference type="ARBA" id="ARBA00004496"/>
    </source>
</evidence>
<comment type="catalytic activity">
    <reaction evidence="14 15">
        <text>2 D-alanine + ATP = D-alanyl-D-alanine + ADP + phosphate + H(+)</text>
        <dbReference type="Rhea" id="RHEA:11224"/>
        <dbReference type="ChEBI" id="CHEBI:15378"/>
        <dbReference type="ChEBI" id="CHEBI:30616"/>
        <dbReference type="ChEBI" id="CHEBI:43474"/>
        <dbReference type="ChEBI" id="CHEBI:57416"/>
        <dbReference type="ChEBI" id="CHEBI:57822"/>
        <dbReference type="ChEBI" id="CHEBI:456216"/>
        <dbReference type="EC" id="6.3.2.4"/>
    </reaction>
</comment>
<evidence type="ECO:0000256" key="9">
    <source>
        <dbReference type="ARBA" id="ARBA00022741"/>
    </source>
</evidence>
<feature type="binding site" evidence="17">
    <location>
        <position position="274"/>
    </location>
    <ligand>
        <name>Mg(2+)</name>
        <dbReference type="ChEBI" id="CHEBI:18420"/>
        <label>2</label>
    </ligand>
</feature>
<evidence type="ECO:0000256" key="12">
    <source>
        <dbReference type="ARBA" id="ARBA00022984"/>
    </source>
</evidence>
<dbReference type="HAMAP" id="MF_00047">
    <property type="entry name" value="Dala_Dala_lig"/>
    <property type="match status" value="1"/>
</dbReference>
<evidence type="ECO:0000256" key="6">
    <source>
        <dbReference type="ARBA" id="ARBA00012216"/>
    </source>
</evidence>
<keyword evidence="17" id="KW-0479">Metal-binding</keyword>
<dbReference type="GO" id="GO:0046872">
    <property type="term" value="F:metal ion binding"/>
    <property type="evidence" value="ECO:0007669"/>
    <property type="project" value="UniProtKB-KW"/>
</dbReference>
<evidence type="ECO:0000256" key="7">
    <source>
        <dbReference type="ARBA" id="ARBA00022490"/>
    </source>
</evidence>
<dbReference type="UniPathway" id="UPA00219"/>
<gene>
    <name evidence="15" type="primary">ddl</name>
    <name evidence="20" type="ORF">D0544_09875</name>
</gene>
<dbReference type="GO" id="GO:0005829">
    <property type="term" value="C:cytosol"/>
    <property type="evidence" value="ECO:0007669"/>
    <property type="project" value="TreeGrafter"/>
</dbReference>
<keyword evidence="9 18" id="KW-0547">Nucleotide-binding</keyword>
<comment type="caution">
    <text evidence="20">The sequence shown here is derived from an EMBL/GenBank/DDBJ whole genome shotgun (WGS) entry which is preliminary data.</text>
</comment>
<dbReference type="PROSITE" id="PS50975">
    <property type="entry name" value="ATP_GRASP"/>
    <property type="match status" value="1"/>
</dbReference>
<keyword evidence="8 15" id="KW-0436">Ligase</keyword>
<feature type="domain" description="ATP-grasp" evidence="19">
    <location>
        <begin position="113"/>
        <end position="305"/>
    </location>
</feature>
<feature type="active site" evidence="16">
    <location>
        <position position="283"/>
    </location>
</feature>
<dbReference type="Gene3D" id="3.30.1490.20">
    <property type="entry name" value="ATP-grasp fold, A domain"/>
    <property type="match status" value="1"/>
</dbReference>
<dbReference type="PROSITE" id="PS00843">
    <property type="entry name" value="DALA_DALA_LIGASE_1"/>
    <property type="match status" value="1"/>
</dbReference>
<keyword evidence="13 15" id="KW-0961">Cell wall biogenesis/degradation</keyword>
<evidence type="ECO:0000256" key="16">
    <source>
        <dbReference type="PIRSR" id="PIRSR039102-1"/>
    </source>
</evidence>
<dbReference type="GO" id="GO:0008360">
    <property type="term" value="P:regulation of cell shape"/>
    <property type="evidence" value="ECO:0007669"/>
    <property type="project" value="UniProtKB-KW"/>
</dbReference>
<feature type="binding site" evidence="17">
    <location>
        <position position="259"/>
    </location>
    <ligand>
        <name>Mg(2+)</name>
        <dbReference type="ChEBI" id="CHEBI:18420"/>
        <label>1</label>
    </ligand>
</feature>
<dbReference type="GO" id="GO:0071555">
    <property type="term" value="P:cell wall organization"/>
    <property type="evidence" value="ECO:0007669"/>
    <property type="project" value="UniProtKB-KW"/>
</dbReference>
<dbReference type="GO" id="GO:0005524">
    <property type="term" value="F:ATP binding"/>
    <property type="evidence" value="ECO:0007669"/>
    <property type="project" value="UniProtKB-UniRule"/>
</dbReference>
<evidence type="ECO:0000256" key="4">
    <source>
        <dbReference type="ARBA" id="ARBA00004752"/>
    </source>
</evidence>
<evidence type="ECO:0000256" key="2">
    <source>
        <dbReference type="ARBA" id="ARBA00003921"/>
    </source>
</evidence>
<dbReference type="InterPro" id="IPR005905">
    <property type="entry name" value="D_ala_D_ala"/>
</dbReference>
<dbReference type="GO" id="GO:0009252">
    <property type="term" value="P:peptidoglycan biosynthetic process"/>
    <property type="evidence" value="ECO:0007669"/>
    <property type="project" value="UniProtKB-UniRule"/>
</dbReference>
<dbReference type="PIRSF" id="PIRSF039102">
    <property type="entry name" value="Ddl/VanB"/>
    <property type="match status" value="1"/>
</dbReference>
<evidence type="ECO:0000259" key="19">
    <source>
        <dbReference type="PROSITE" id="PS50975"/>
    </source>
</evidence>
<dbReference type="InterPro" id="IPR011127">
    <property type="entry name" value="Dala_Dala_lig_N"/>
</dbReference>
<keyword evidence="17" id="KW-0460">Magnesium</keyword>
<keyword evidence="10 18" id="KW-0067">ATP-binding</keyword>
<name>A0A3P3VT71_9GAMM</name>
<dbReference type="EMBL" id="QWEZ01000001">
    <property type="protein sequence ID" value="RRJ85517.1"/>
    <property type="molecule type" value="Genomic_DNA"/>
</dbReference>
<keyword evidence="11 15" id="KW-0133">Cell shape</keyword>
<keyword evidence="17" id="KW-0464">Manganese</keyword>
<dbReference type="SUPFAM" id="SSF52440">
    <property type="entry name" value="PreATP-grasp domain"/>
    <property type="match status" value="1"/>
</dbReference>
<dbReference type="GO" id="GO:0008716">
    <property type="term" value="F:D-alanine-D-alanine ligase activity"/>
    <property type="evidence" value="ECO:0007669"/>
    <property type="project" value="UniProtKB-UniRule"/>
</dbReference>
<comment type="similarity">
    <text evidence="5 15">Belongs to the D-alanine--D-alanine ligase family.</text>
</comment>
<feature type="binding site" evidence="17">
    <location>
        <position position="272"/>
    </location>
    <ligand>
        <name>Mg(2+)</name>
        <dbReference type="ChEBI" id="CHEBI:18420"/>
        <label>1</label>
    </ligand>
</feature>
<dbReference type="PANTHER" id="PTHR23132:SF23">
    <property type="entry name" value="D-ALANINE--D-ALANINE LIGASE B"/>
    <property type="match status" value="1"/>
</dbReference>
<evidence type="ECO:0000256" key="5">
    <source>
        <dbReference type="ARBA" id="ARBA00010871"/>
    </source>
</evidence>
<dbReference type="NCBIfam" id="NF002378">
    <property type="entry name" value="PRK01372.1"/>
    <property type="match status" value="1"/>
</dbReference>
<comment type="subcellular location">
    <subcellularLocation>
        <location evidence="3 15">Cytoplasm</location>
    </subcellularLocation>
</comment>
<accession>A0A3P3VT71</accession>
<comment type="pathway">
    <text evidence="4 15">Cell wall biogenesis; peptidoglycan biosynthesis.</text>
</comment>
<evidence type="ECO:0000256" key="17">
    <source>
        <dbReference type="PIRSR" id="PIRSR039102-3"/>
    </source>
</evidence>
<dbReference type="InterPro" id="IPR013815">
    <property type="entry name" value="ATP_grasp_subdomain_1"/>
</dbReference>
<comment type="function">
    <text evidence="2 15">Cell wall formation.</text>
</comment>
<keyword evidence="7 15" id="KW-0963">Cytoplasm</keyword>
<comment type="cofactor">
    <cofactor evidence="1">
        <name>Mn(2+)</name>
        <dbReference type="ChEBI" id="CHEBI:29035"/>
    </cofactor>
</comment>
<keyword evidence="12 15" id="KW-0573">Peptidoglycan synthesis</keyword>
<evidence type="ECO:0000256" key="1">
    <source>
        <dbReference type="ARBA" id="ARBA00001936"/>
    </source>
</evidence>
<dbReference type="InterPro" id="IPR011761">
    <property type="entry name" value="ATP-grasp"/>
</dbReference>
<dbReference type="EC" id="6.3.2.4" evidence="6 15"/>
<dbReference type="PROSITE" id="PS00844">
    <property type="entry name" value="DALA_DALA_LIGASE_2"/>
    <property type="match status" value="1"/>
</dbReference>
<dbReference type="NCBIfam" id="TIGR01205">
    <property type="entry name" value="D_ala_D_alaTIGR"/>
    <property type="match status" value="1"/>
</dbReference>
<evidence type="ECO:0000256" key="18">
    <source>
        <dbReference type="PROSITE-ProRule" id="PRU00409"/>
    </source>
</evidence>
<comment type="cofactor">
    <cofactor evidence="17">
        <name>Mg(2+)</name>
        <dbReference type="ChEBI" id="CHEBI:18420"/>
    </cofactor>
    <cofactor evidence="17">
        <name>Mn(2+)</name>
        <dbReference type="ChEBI" id="CHEBI:29035"/>
    </cofactor>
    <text evidence="17">Binds 2 magnesium or manganese ions per subunit.</text>
</comment>
<reference evidence="20 21" key="1">
    <citation type="submission" date="2018-08" db="EMBL/GenBank/DDBJ databases">
        <authorList>
            <person name="Khan S.A."/>
        </authorList>
    </citation>
    <scope>NUCLEOTIDE SEQUENCE [LARGE SCALE GENOMIC DNA]</scope>
    <source>
        <strain evidence="20 21">GTF-13</strain>
    </source>
</reference>
<dbReference type="Gene3D" id="3.30.470.20">
    <property type="entry name" value="ATP-grasp fold, B domain"/>
    <property type="match status" value="1"/>
</dbReference>
<dbReference type="AlphaFoldDB" id="A0A3P3VT71"/>